<dbReference type="PANTHER" id="PTHR36152:SF1">
    <property type="entry name" value="UBIQUITIN-LIKE DOMAIN-CONTAINING PROTEIN"/>
    <property type="match status" value="1"/>
</dbReference>
<name>A0A1H4CNS9_9BURK</name>
<dbReference type="RefSeq" id="WP_090531987.1">
    <property type="nucleotide sequence ID" value="NZ_FNRQ01000002.1"/>
</dbReference>
<evidence type="ECO:0000313" key="2">
    <source>
        <dbReference type="Proteomes" id="UP000198638"/>
    </source>
</evidence>
<dbReference type="STRING" id="83784.SAMN05192564_102401"/>
<keyword evidence="2" id="KW-1185">Reference proteome</keyword>
<dbReference type="OrthoDB" id="6869716at2"/>
<evidence type="ECO:0000313" key="1">
    <source>
        <dbReference type="EMBL" id="SEA61973.1"/>
    </source>
</evidence>
<sequence>MDTIILDIKDIKGNSTIKGYEDKIILMSFSIGISLPIGLDVANTERTMGRPNFSEFSFSKVSDQSTTALYSACTQGTKLGDATLLIGRNENGEFMPHMKYVMKNAMIANVSSSGGGEMADSFSIHFTGVTAEYTQQNVDSSKKGTASFGWDLSKNEAISS</sequence>
<dbReference type="InterPro" id="IPR008514">
    <property type="entry name" value="T6SS_Hcp"/>
</dbReference>
<protein>
    <submittedName>
        <fullName evidence="1">Type VI secretion system secreted protein Hcp</fullName>
    </submittedName>
</protein>
<organism evidence="1 2">
    <name type="scientific">Paraburkholderia sartisoli</name>
    <dbReference type="NCBI Taxonomy" id="83784"/>
    <lineage>
        <taxon>Bacteria</taxon>
        <taxon>Pseudomonadati</taxon>
        <taxon>Pseudomonadota</taxon>
        <taxon>Betaproteobacteria</taxon>
        <taxon>Burkholderiales</taxon>
        <taxon>Burkholderiaceae</taxon>
        <taxon>Paraburkholderia</taxon>
    </lineage>
</organism>
<dbReference type="AlphaFoldDB" id="A0A1H4CNS9"/>
<dbReference type="InterPro" id="IPR036624">
    <property type="entry name" value="Hcp1-lik_sf"/>
</dbReference>
<dbReference type="PANTHER" id="PTHR36152">
    <property type="entry name" value="CYTOPLASMIC PROTEIN-RELATED"/>
    <property type="match status" value="1"/>
</dbReference>
<proteinExistence type="predicted"/>
<dbReference type="InterPro" id="IPR053165">
    <property type="entry name" value="HSI-I_assembly_Hcp1"/>
</dbReference>
<gene>
    <name evidence="1" type="ORF">SAMN05192564_102401</name>
</gene>
<dbReference type="Gene3D" id="2.30.110.20">
    <property type="entry name" value="Hcp1-like"/>
    <property type="match status" value="1"/>
</dbReference>
<reference evidence="2" key="1">
    <citation type="submission" date="2016-10" db="EMBL/GenBank/DDBJ databases">
        <authorList>
            <person name="Varghese N."/>
            <person name="Submissions S."/>
        </authorList>
    </citation>
    <scope>NUCLEOTIDE SEQUENCE [LARGE SCALE GENOMIC DNA]</scope>
    <source>
        <strain evidence="2">LMG 24000</strain>
    </source>
</reference>
<dbReference type="Pfam" id="PF05638">
    <property type="entry name" value="T6SS_HCP"/>
    <property type="match status" value="1"/>
</dbReference>
<accession>A0A1H4CNS9</accession>
<dbReference type="Proteomes" id="UP000198638">
    <property type="component" value="Unassembled WGS sequence"/>
</dbReference>
<dbReference type="EMBL" id="FNRQ01000002">
    <property type="protein sequence ID" value="SEA61973.1"/>
    <property type="molecule type" value="Genomic_DNA"/>
</dbReference>
<dbReference type="SUPFAM" id="SSF141452">
    <property type="entry name" value="Hcp1-like"/>
    <property type="match status" value="1"/>
</dbReference>